<dbReference type="Proteomes" id="UP000325577">
    <property type="component" value="Linkage Group LG7"/>
</dbReference>
<reference evidence="1 2" key="1">
    <citation type="submission" date="2019-09" db="EMBL/GenBank/DDBJ databases">
        <title>A chromosome-level genome assembly of the Chinese tupelo Nyssa sinensis.</title>
        <authorList>
            <person name="Yang X."/>
            <person name="Kang M."/>
            <person name="Yang Y."/>
            <person name="Xiong H."/>
            <person name="Wang M."/>
            <person name="Zhang Z."/>
            <person name="Wang Z."/>
            <person name="Wu H."/>
            <person name="Ma T."/>
            <person name="Liu J."/>
            <person name="Xi Z."/>
        </authorList>
    </citation>
    <scope>NUCLEOTIDE SEQUENCE [LARGE SCALE GENOMIC DNA]</scope>
    <source>
        <strain evidence="1">J267</strain>
        <tissue evidence="1">Leaf</tissue>
    </source>
</reference>
<name>A0A5J4ZJF7_9ASTE</name>
<evidence type="ECO:0000313" key="1">
    <source>
        <dbReference type="EMBL" id="KAA8517944.1"/>
    </source>
</evidence>
<keyword evidence="2" id="KW-1185">Reference proteome</keyword>
<proteinExistence type="predicted"/>
<protein>
    <submittedName>
        <fullName evidence="1">Uncharacterized protein</fullName>
    </submittedName>
</protein>
<dbReference type="EMBL" id="CM018050">
    <property type="protein sequence ID" value="KAA8517944.1"/>
    <property type="molecule type" value="Genomic_DNA"/>
</dbReference>
<dbReference type="AlphaFoldDB" id="A0A5J4ZJF7"/>
<sequence length="92" mass="9977">MAPKQTKRCVPHSRKTASDILKKGGDDVKYAWPLWVGPHTCYNGNYNGKQGSKSQHHGGPIDVDAAEEMEADVAEAGSVVPNDDYLVDQTPP</sequence>
<evidence type="ECO:0000313" key="2">
    <source>
        <dbReference type="Proteomes" id="UP000325577"/>
    </source>
</evidence>
<accession>A0A5J4ZJF7</accession>
<organism evidence="1 2">
    <name type="scientific">Nyssa sinensis</name>
    <dbReference type="NCBI Taxonomy" id="561372"/>
    <lineage>
        <taxon>Eukaryota</taxon>
        <taxon>Viridiplantae</taxon>
        <taxon>Streptophyta</taxon>
        <taxon>Embryophyta</taxon>
        <taxon>Tracheophyta</taxon>
        <taxon>Spermatophyta</taxon>
        <taxon>Magnoliopsida</taxon>
        <taxon>eudicotyledons</taxon>
        <taxon>Gunneridae</taxon>
        <taxon>Pentapetalae</taxon>
        <taxon>asterids</taxon>
        <taxon>Cornales</taxon>
        <taxon>Nyssaceae</taxon>
        <taxon>Nyssa</taxon>
    </lineage>
</organism>
<gene>
    <name evidence="1" type="ORF">F0562_015418</name>
</gene>
<dbReference type="OrthoDB" id="1605119at2759"/>